<evidence type="ECO:0000256" key="5">
    <source>
        <dbReference type="ARBA" id="ARBA00022525"/>
    </source>
</evidence>
<dbReference type="PANTHER" id="PTHR48250:SF2">
    <property type="entry name" value="CUTINASE"/>
    <property type="match status" value="1"/>
</dbReference>
<dbReference type="GO" id="GO:0005576">
    <property type="term" value="C:extracellular region"/>
    <property type="evidence" value="ECO:0007669"/>
    <property type="project" value="UniProtKB-SubCell"/>
</dbReference>
<dbReference type="PROSITE" id="PS00155">
    <property type="entry name" value="CUTINASE_1"/>
    <property type="match status" value="1"/>
</dbReference>
<dbReference type="EMBL" id="JAPVEA010000008">
    <property type="protein sequence ID" value="KAJ5439817.1"/>
    <property type="molecule type" value="Genomic_DNA"/>
</dbReference>
<feature type="active site" description="Nucleophile" evidence="10">
    <location>
        <position position="224"/>
    </location>
</feature>
<dbReference type="GO" id="GO:0017000">
    <property type="term" value="P:antibiotic biosynthetic process"/>
    <property type="evidence" value="ECO:0007669"/>
    <property type="project" value="UniProtKB-ARBA"/>
</dbReference>
<dbReference type="SMART" id="SM01110">
    <property type="entry name" value="Cutinase"/>
    <property type="match status" value="1"/>
</dbReference>
<evidence type="ECO:0000313" key="15">
    <source>
        <dbReference type="Proteomes" id="UP001213681"/>
    </source>
</evidence>
<keyword evidence="4 12" id="KW-0719">Serine esterase</keyword>
<keyword evidence="8 11" id="KW-1015">Disulfide bond</keyword>
<evidence type="ECO:0000256" key="1">
    <source>
        <dbReference type="ARBA" id="ARBA00004613"/>
    </source>
</evidence>
<dbReference type="Proteomes" id="UP001213681">
    <property type="component" value="Unassembled WGS sequence"/>
</dbReference>
<evidence type="ECO:0000256" key="9">
    <source>
        <dbReference type="ARBA" id="ARBA00034045"/>
    </source>
</evidence>
<dbReference type="InterPro" id="IPR043580">
    <property type="entry name" value="CUTINASE_1"/>
</dbReference>
<keyword evidence="15" id="KW-1185">Reference proteome</keyword>
<evidence type="ECO:0000256" key="7">
    <source>
        <dbReference type="ARBA" id="ARBA00022801"/>
    </source>
</evidence>
<dbReference type="SUPFAM" id="SSF53474">
    <property type="entry name" value="alpha/beta-Hydrolases"/>
    <property type="match status" value="1"/>
</dbReference>
<comment type="caution">
    <text evidence="14">The sequence shown here is derived from an EMBL/GenBank/DDBJ whole genome shotgun (WGS) entry which is preliminary data.</text>
</comment>
<protein>
    <recommendedName>
        <fullName evidence="3 12">Cutinase</fullName>
        <ecNumber evidence="3 12">3.1.1.74</ecNumber>
    </recommendedName>
</protein>
<evidence type="ECO:0000256" key="4">
    <source>
        <dbReference type="ARBA" id="ARBA00022487"/>
    </source>
</evidence>
<dbReference type="PANTHER" id="PTHR48250">
    <property type="entry name" value="CUTINASE 2-RELATED"/>
    <property type="match status" value="1"/>
</dbReference>
<feature type="disulfide bond" evidence="11">
    <location>
        <begin position="268"/>
        <end position="275"/>
    </location>
</feature>
<dbReference type="EC" id="3.1.1.74" evidence="3 12"/>
<dbReference type="InterPro" id="IPR029058">
    <property type="entry name" value="AB_hydrolase_fold"/>
</dbReference>
<dbReference type="GO" id="GO:0016052">
    <property type="term" value="P:carbohydrate catabolic process"/>
    <property type="evidence" value="ECO:0007669"/>
    <property type="project" value="TreeGrafter"/>
</dbReference>
<feature type="chain" id="PRO_5042024205" description="Cutinase" evidence="13">
    <location>
        <begin position="16"/>
        <end position="308"/>
    </location>
</feature>
<reference evidence="14" key="2">
    <citation type="journal article" date="2023" name="IMA Fungus">
        <title>Comparative genomic study of the Penicillium genus elucidates a diverse pangenome and 15 lateral gene transfer events.</title>
        <authorList>
            <person name="Petersen C."/>
            <person name="Sorensen T."/>
            <person name="Nielsen M.R."/>
            <person name="Sondergaard T.E."/>
            <person name="Sorensen J.L."/>
            <person name="Fitzpatrick D.A."/>
            <person name="Frisvad J.C."/>
            <person name="Nielsen K.L."/>
        </authorList>
    </citation>
    <scope>NUCLEOTIDE SEQUENCE</scope>
    <source>
        <strain evidence="14">IBT 16125</strain>
    </source>
</reference>
<organism evidence="14 15">
    <name type="scientific">Penicillium daleae</name>
    <dbReference type="NCBI Taxonomy" id="63821"/>
    <lineage>
        <taxon>Eukaryota</taxon>
        <taxon>Fungi</taxon>
        <taxon>Dikarya</taxon>
        <taxon>Ascomycota</taxon>
        <taxon>Pezizomycotina</taxon>
        <taxon>Eurotiomycetes</taxon>
        <taxon>Eurotiomycetidae</taxon>
        <taxon>Eurotiales</taxon>
        <taxon>Aspergillaceae</taxon>
        <taxon>Penicillium</taxon>
    </lineage>
</organism>
<dbReference type="GO" id="GO:0050525">
    <property type="term" value="F:cutinase activity"/>
    <property type="evidence" value="ECO:0007669"/>
    <property type="project" value="UniProtKB-UniRule"/>
</dbReference>
<dbReference type="GeneID" id="81604440"/>
<comment type="similarity">
    <text evidence="2 12">Belongs to the cutinase family.</text>
</comment>
<dbReference type="GO" id="GO:0072330">
    <property type="term" value="P:monocarboxylic acid biosynthetic process"/>
    <property type="evidence" value="ECO:0007669"/>
    <property type="project" value="UniProtKB-ARBA"/>
</dbReference>
<feature type="active site" evidence="10">
    <location>
        <position position="272"/>
    </location>
</feature>
<evidence type="ECO:0000256" key="6">
    <source>
        <dbReference type="ARBA" id="ARBA00022729"/>
    </source>
</evidence>
<dbReference type="Gene3D" id="3.40.50.1820">
    <property type="entry name" value="alpha/beta hydrolase"/>
    <property type="match status" value="1"/>
</dbReference>
<accession>A0AAD6BZZ6</accession>
<comment type="function">
    <text evidence="12">Catalyzes the hydrolysis of complex carboxylic polyesters found in the cell wall of plants. Degrades cutin, a macromolecule that forms the structure of the plant cuticle.</text>
</comment>
<keyword evidence="7 12" id="KW-0378">Hydrolase</keyword>
<evidence type="ECO:0000256" key="12">
    <source>
        <dbReference type="RuleBase" id="RU361263"/>
    </source>
</evidence>
<sequence length="308" mass="30067">MKTVVALSLVGAALGAPTKTIENRQFGGLGALSSLIPSSGSGLSGLGSLGGSGSESGLGALASLLPSSSSGPGDLSSLGSLGGSSSDSGLGALASLIPSLGSGLSDSSSSSGISSLLGGLSKRQLTGSITANDVIDKASCKELTFIFARGSDELGNMGSVVGPPVATQLKSLTGNKVNVQGVTYAATAESNVALGANGGPIMANLVETALKQCPDTKVVLGGYSQGSMVVHNAASRLSAEVTGAVLFGDPFKTQAVGKLASGKVKEYCASGDPVCENGFNVMAHLSYGSDAKEAAQFLIEAAGLSTSS</sequence>
<dbReference type="AlphaFoldDB" id="A0AAD6BZZ6"/>
<evidence type="ECO:0000256" key="13">
    <source>
        <dbReference type="SAM" id="SignalP"/>
    </source>
</evidence>
<gene>
    <name evidence="14" type="ORF">N7458_010815</name>
</gene>
<feature type="active site" description="Proton donor/acceptor" evidence="10">
    <location>
        <position position="284"/>
    </location>
</feature>
<feature type="signal peptide" evidence="13">
    <location>
        <begin position="1"/>
        <end position="15"/>
    </location>
</feature>
<comment type="catalytic activity">
    <reaction evidence="9 12">
        <text>cutin + H2O = cutin monomers.</text>
        <dbReference type="EC" id="3.1.1.74"/>
    </reaction>
</comment>
<evidence type="ECO:0000256" key="10">
    <source>
        <dbReference type="PIRSR" id="PIRSR611150-1"/>
    </source>
</evidence>
<evidence type="ECO:0000313" key="14">
    <source>
        <dbReference type="EMBL" id="KAJ5439817.1"/>
    </source>
</evidence>
<comment type="subcellular location">
    <subcellularLocation>
        <location evidence="1 12">Secreted</location>
    </subcellularLocation>
</comment>
<name>A0AAD6BZZ6_9EURO</name>
<dbReference type="RefSeq" id="XP_056763046.1">
    <property type="nucleotide sequence ID" value="XM_056914197.1"/>
</dbReference>
<dbReference type="Pfam" id="PF01083">
    <property type="entry name" value="Cutinase"/>
    <property type="match status" value="1"/>
</dbReference>
<evidence type="ECO:0000256" key="3">
    <source>
        <dbReference type="ARBA" id="ARBA00013095"/>
    </source>
</evidence>
<dbReference type="InterPro" id="IPR000675">
    <property type="entry name" value="Cutinase/axe"/>
</dbReference>
<reference evidence="14" key="1">
    <citation type="submission" date="2022-12" db="EMBL/GenBank/DDBJ databases">
        <authorList>
            <person name="Petersen C."/>
        </authorList>
    </citation>
    <scope>NUCLEOTIDE SEQUENCE</scope>
    <source>
        <strain evidence="14">IBT 16125</strain>
    </source>
</reference>
<dbReference type="InterPro" id="IPR011150">
    <property type="entry name" value="Cutinase_monf"/>
</dbReference>
<feature type="disulfide bond" evidence="11">
    <location>
        <begin position="140"/>
        <end position="213"/>
    </location>
</feature>
<proteinExistence type="inferred from homology"/>
<keyword evidence="6 13" id="KW-0732">Signal</keyword>
<evidence type="ECO:0000256" key="8">
    <source>
        <dbReference type="ARBA" id="ARBA00023157"/>
    </source>
</evidence>
<evidence type="ECO:0000256" key="2">
    <source>
        <dbReference type="ARBA" id="ARBA00007534"/>
    </source>
</evidence>
<evidence type="ECO:0000256" key="11">
    <source>
        <dbReference type="PIRSR" id="PIRSR611150-2"/>
    </source>
</evidence>
<keyword evidence="5 12" id="KW-0964">Secreted</keyword>